<dbReference type="Gene3D" id="3.40.50.20">
    <property type="match status" value="1"/>
</dbReference>
<dbReference type="PANTHER" id="PTHR23132:SF25">
    <property type="entry name" value="D-ALANINE--D-ALANINE LIGASE A"/>
    <property type="match status" value="1"/>
</dbReference>
<comment type="cofactor">
    <cofactor evidence="1">
        <name>Mn(2+)</name>
        <dbReference type="ChEBI" id="CHEBI:29035"/>
    </cofactor>
</comment>
<comment type="subcellular location">
    <subcellularLocation>
        <location evidence="13">Cytoplasm</location>
    </subcellularLocation>
</comment>
<keyword evidence="9 13" id="KW-0133">Cell shape</keyword>
<dbReference type="SUPFAM" id="SSF56059">
    <property type="entry name" value="Glutathione synthetase ATP-binding domain-like"/>
    <property type="match status" value="1"/>
</dbReference>
<evidence type="ECO:0000256" key="13">
    <source>
        <dbReference type="HAMAP-Rule" id="MF_00047"/>
    </source>
</evidence>
<dbReference type="PROSITE" id="PS50975">
    <property type="entry name" value="ATP_GRASP"/>
    <property type="match status" value="1"/>
</dbReference>
<dbReference type="NCBIfam" id="NF002528">
    <property type="entry name" value="PRK01966.1-4"/>
    <property type="match status" value="1"/>
</dbReference>
<comment type="similarity">
    <text evidence="2 13">Belongs to the D-alanine--D-alanine ligase family.</text>
</comment>
<name>A0A2U2RR15_BIFLN</name>
<comment type="pathway">
    <text evidence="13">Cell wall biogenesis; peptidoglycan biosynthesis.</text>
</comment>
<dbReference type="Gene3D" id="3.30.1490.20">
    <property type="entry name" value="ATP-grasp fold, A domain"/>
    <property type="match status" value="1"/>
</dbReference>
<keyword evidence="3 13" id="KW-0963">Cytoplasm</keyword>
<evidence type="ECO:0000256" key="8">
    <source>
        <dbReference type="ARBA" id="ARBA00022842"/>
    </source>
</evidence>
<comment type="function">
    <text evidence="13">Cell wall formation.</text>
</comment>
<feature type="active site" evidence="14">
    <location>
        <position position="49"/>
    </location>
</feature>
<dbReference type="HAMAP" id="MF_00047">
    <property type="entry name" value="Dala_Dala_lig"/>
    <property type="match status" value="1"/>
</dbReference>
<evidence type="ECO:0000256" key="1">
    <source>
        <dbReference type="ARBA" id="ARBA00001936"/>
    </source>
</evidence>
<comment type="caution">
    <text evidence="19">The sequence shown here is derived from an EMBL/GenBank/DDBJ whole genome shotgun (WGS) entry which is preliminary data.</text>
</comment>
<keyword evidence="7 17" id="KW-0067">ATP-binding</keyword>
<feature type="binding site" evidence="15">
    <location>
        <begin position="290"/>
        <end position="297"/>
    </location>
    <ligand>
        <name>ATP</name>
        <dbReference type="ChEBI" id="CHEBI:30616"/>
    </ligand>
</feature>
<evidence type="ECO:0000256" key="6">
    <source>
        <dbReference type="ARBA" id="ARBA00022741"/>
    </source>
</evidence>
<feature type="binding site" evidence="15">
    <location>
        <begin position="253"/>
        <end position="254"/>
    </location>
    <ligand>
        <name>ATP</name>
        <dbReference type="ChEBI" id="CHEBI:30616"/>
    </ligand>
</feature>
<keyword evidence="8 16" id="KW-0460">Magnesium</keyword>
<dbReference type="Pfam" id="PF07478">
    <property type="entry name" value="Dala_Dala_lig_C"/>
    <property type="match status" value="1"/>
</dbReference>
<dbReference type="EMBL" id="PHUM01000010">
    <property type="protein sequence ID" value="PWH08318.1"/>
    <property type="molecule type" value="Genomic_DNA"/>
</dbReference>
<evidence type="ECO:0000256" key="12">
    <source>
        <dbReference type="ARBA" id="ARBA00023316"/>
    </source>
</evidence>
<dbReference type="InterPro" id="IPR011127">
    <property type="entry name" value="Dala_Dala_lig_N"/>
</dbReference>
<dbReference type="GO" id="GO:0008716">
    <property type="term" value="F:D-alanine-D-alanine ligase activity"/>
    <property type="evidence" value="ECO:0007669"/>
    <property type="project" value="UniProtKB-UniRule"/>
</dbReference>
<protein>
    <recommendedName>
        <fullName evidence="13">D-alanine--D-alanine ligase</fullName>
        <ecNumber evidence="13">6.3.2.4</ecNumber>
    </recommendedName>
    <alternativeName>
        <fullName evidence="13">D-Ala-D-Ala ligase</fullName>
    </alternativeName>
    <alternativeName>
        <fullName evidence="13">D-alanylalanine synthetase</fullName>
    </alternativeName>
</protein>
<keyword evidence="10 13" id="KW-0573">Peptidoglycan synthesis</keyword>
<feature type="binding site" evidence="16">
    <location>
        <position position="391"/>
    </location>
    <ligand>
        <name>Mg(2+)</name>
        <dbReference type="ChEBI" id="CHEBI:18420"/>
        <label>1</label>
    </ligand>
</feature>
<evidence type="ECO:0000256" key="2">
    <source>
        <dbReference type="ARBA" id="ARBA00010871"/>
    </source>
</evidence>
<dbReference type="GO" id="GO:0008360">
    <property type="term" value="P:regulation of cell shape"/>
    <property type="evidence" value="ECO:0007669"/>
    <property type="project" value="UniProtKB-KW"/>
</dbReference>
<dbReference type="InterPro" id="IPR000291">
    <property type="entry name" value="D-Ala_lig_Van_CS"/>
</dbReference>
<dbReference type="GO" id="GO:0071555">
    <property type="term" value="P:cell wall organization"/>
    <property type="evidence" value="ECO:0007669"/>
    <property type="project" value="UniProtKB-KW"/>
</dbReference>
<dbReference type="NCBIfam" id="TIGR01205">
    <property type="entry name" value="D_ala_D_alaTIGR"/>
    <property type="match status" value="1"/>
</dbReference>
<keyword evidence="11 16" id="KW-0464">Manganese</keyword>
<comment type="cofactor">
    <cofactor evidence="16">
        <name>Mg(2+)</name>
        <dbReference type="ChEBI" id="CHEBI:18420"/>
    </cofactor>
    <cofactor evidence="16">
        <name>Mn(2+)</name>
        <dbReference type="ChEBI" id="CHEBI:29035"/>
    </cofactor>
    <text evidence="16">Binds 2 magnesium or manganese ions per subunit.</text>
</comment>
<dbReference type="GO" id="GO:0005829">
    <property type="term" value="C:cytosol"/>
    <property type="evidence" value="ECO:0007669"/>
    <property type="project" value="TreeGrafter"/>
</dbReference>
<dbReference type="GO" id="GO:0046872">
    <property type="term" value="F:metal ion binding"/>
    <property type="evidence" value="ECO:0007669"/>
    <property type="project" value="UniProtKB-KW"/>
</dbReference>
<proteinExistence type="inferred from homology"/>
<evidence type="ECO:0000256" key="15">
    <source>
        <dbReference type="PIRSR" id="PIRSR039102-2"/>
    </source>
</evidence>
<evidence type="ECO:0000256" key="3">
    <source>
        <dbReference type="ARBA" id="ARBA00022490"/>
    </source>
</evidence>
<evidence type="ECO:0000313" key="19">
    <source>
        <dbReference type="EMBL" id="PWH08318.1"/>
    </source>
</evidence>
<organism evidence="19 20">
    <name type="scientific">Bifidobacterium longum</name>
    <dbReference type="NCBI Taxonomy" id="216816"/>
    <lineage>
        <taxon>Bacteria</taxon>
        <taxon>Bacillati</taxon>
        <taxon>Actinomycetota</taxon>
        <taxon>Actinomycetes</taxon>
        <taxon>Bifidobacteriales</taxon>
        <taxon>Bifidobacteriaceae</taxon>
        <taxon>Bifidobacterium</taxon>
    </lineage>
</organism>
<dbReference type="InterPro" id="IPR016185">
    <property type="entry name" value="PreATP-grasp_dom_sf"/>
</dbReference>
<evidence type="ECO:0000256" key="11">
    <source>
        <dbReference type="ARBA" id="ARBA00023211"/>
    </source>
</evidence>
<dbReference type="EC" id="6.3.2.4" evidence="13"/>
<dbReference type="Pfam" id="PF01820">
    <property type="entry name" value="Dala_Dala_lig_N"/>
    <property type="match status" value="1"/>
</dbReference>
<evidence type="ECO:0000256" key="16">
    <source>
        <dbReference type="PIRSR" id="PIRSR039102-3"/>
    </source>
</evidence>
<evidence type="ECO:0000256" key="9">
    <source>
        <dbReference type="ARBA" id="ARBA00022960"/>
    </source>
</evidence>
<dbReference type="PANTHER" id="PTHR23132">
    <property type="entry name" value="D-ALANINE--D-ALANINE LIGASE"/>
    <property type="match status" value="1"/>
</dbReference>
<feature type="binding site" evidence="15">
    <location>
        <begin position="245"/>
        <end position="247"/>
    </location>
    <ligand>
        <name>ATP</name>
        <dbReference type="ChEBI" id="CHEBI:30616"/>
    </ligand>
</feature>
<feature type="domain" description="ATP-grasp" evidence="18">
    <location>
        <begin position="205"/>
        <end position="424"/>
    </location>
</feature>
<dbReference type="InterPro" id="IPR011095">
    <property type="entry name" value="Dala_Dala_lig_C"/>
</dbReference>
<gene>
    <name evidence="13" type="primary">ddl</name>
    <name evidence="19" type="ORF">CWE05_08625</name>
</gene>
<keyword evidence="4 13" id="KW-0436">Ligase</keyword>
<sequence>MRLLCAAVRARFGPVGGAKHRLENGCSFNKRMVMAKKRVVVLYGGRADEHSISCISTAGVLGAMDTERFEPIPVGITKDGKWIINGEDPRGWNLDGGELPTVKITPESRPVMLDPSRGQDGFFIGEPSHINSADSGFGTSFVSMPDPEMHHALTSLGHVDAVLPVLHGPYGEDGTVQGLLEMMGVPYVGCGVFASAACMDKHYTKVVLGAAGIPTAPGVTVDARNFTAADVLAKIEDAGLTYPLFIKPSRAGSSFGVTKVEKADDRETQQDRLAAAIATAGEHDWKVLVEQGIDGREIECAVLCPKAGDEPEASWPGEIVLDHQNDDQFYDFDSKYMDASASHVEVPANLPVSVLEDVRDVARRAFKAVDGAGLSRVDTFVTPDGTVMVNEINTMPGFTPISMYPKAWDATGVSYTELITRLIEGVLR</sequence>
<feature type="binding site" evidence="16">
    <location>
        <position position="378"/>
    </location>
    <ligand>
        <name>Mg(2+)</name>
        <dbReference type="ChEBI" id="CHEBI:18420"/>
        <label>1</label>
    </ligand>
</feature>
<keyword evidence="5 16" id="KW-0479">Metal-binding</keyword>
<evidence type="ECO:0000256" key="14">
    <source>
        <dbReference type="PIRSR" id="PIRSR039102-1"/>
    </source>
</evidence>
<evidence type="ECO:0000256" key="10">
    <source>
        <dbReference type="ARBA" id="ARBA00022984"/>
    </source>
</evidence>
<dbReference type="GO" id="GO:0009252">
    <property type="term" value="P:peptidoglycan biosynthetic process"/>
    <property type="evidence" value="ECO:0007669"/>
    <property type="project" value="UniProtKB-UniRule"/>
</dbReference>
<feature type="binding site" evidence="15">
    <location>
        <begin position="390"/>
        <end position="391"/>
    </location>
    <ligand>
        <name>ATP</name>
        <dbReference type="ChEBI" id="CHEBI:30616"/>
    </ligand>
</feature>
<feature type="binding site" evidence="16">
    <location>
        <position position="391"/>
    </location>
    <ligand>
        <name>Mg(2+)</name>
        <dbReference type="ChEBI" id="CHEBI:18420"/>
        <label>2</label>
    </ligand>
</feature>
<evidence type="ECO:0000313" key="20">
    <source>
        <dbReference type="Proteomes" id="UP000245582"/>
    </source>
</evidence>
<dbReference type="PROSITE" id="PS00844">
    <property type="entry name" value="DALA_DALA_LIGASE_2"/>
    <property type="match status" value="1"/>
</dbReference>
<feature type="active site" evidence="14">
    <location>
        <position position="402"/>
    </location>
</feature>
<dbReference type="GO" id="GO:0005524">
    <property type="term" value="F:ATP binding"/>
    <property type="evidence" value="ECO:0007669"/>
    <property type="project" value="UniProtKB-UniRule"/>
</dbReference>
<dbReference type="Proteomes" id="UP000245582">
    <property type="component" value="Unassembled WGS sequence"/>
</dbReference>
<dbReference type="AlphaFoldDB" id="A0A2U2RR15"/>
<evidence type="ECO:0000256" key="7">
    <source>
        <dbReference type="ARBA" id="ARBA00022840"/>
    </source>
</evidence>
<dbReference type="InterPro" id="IPR011761">
    <property type="entry name" value="ATP-grasp"/>
</dbReference>
<keyword evidence="6 15" id="KW-0547">Nucleotide-binding</keyword>
<dbReference type="InterPro" id="IPR013815">
    <property type="entry name" value="ATP_grasp_subdomain_1"/>
</dbReference>
<dbReference type="Gene3D" id="3.30.470.20">
    <property type="entry name" value="ATP-grasp fold, B domain"/>
    <property type="match status" value="1"/>
</dbReference>
<comment type="catalytic activity">
    <reaction evidence="13">
        <text>2 D-alanine + ATP = D-alanyl-D-alanine + ADP + phosphate + H(+)</text>
        <dbReference type="Rhea" id="RHEA:11224"/>
        <dbReference type="ChEBI" id="CHEBI:15378"/>
        <dbReference type="ChEBI" id="CHEBI:30616"/>
        <dbReference type="ChEBI" id="CHEBI:43474"/>
        <dbReference type="ChEBI" id="CHEBI:57416"/>
        <dbReference type="ChEBI" id="CHEBI:57822"/>
        <dbReference type="ChEBI" id="CHEBI:456216"/>
        <dbReference type="EC" id="6.3.2.4"/>
    </reaction>
</comment>
<reference evidence="19 20" key="1">
    <citation type="submission" date="2017-11" db="EMBL/GenBank/DDBJ databases">
        <title>Draft genome sequence of Bifidobacterium longum UMA026, isolated from Holstein dairy cow feces.</title>
        <authorList>
            <person name="Albert K."/>
            <person name="Sela D.A."/>
        </authorList>
    </citation>
    <scope>NUCLEOTIDE SEQUENCE [LARGE SCALE GENOMIC DNA]</scope>
    <source>
        <strain evidence="19 20">UMA026</strain>
    </source>
</reference>
<accession>A0A2U2RR15</accession>
<evidence type="ECO:0000256" key="5">
    <source>
        <dbReference type="ARBA" id="ARBA00022723"/>
    </source>
</evidence>
<dbReference type="FunFam" id="3.30.470.20:FF:000008">
    <property type="entry name" value="D-alanine--D-alanine ligase"/>
    <property type="match status" value="1"/>
</dbReference>
<evidence type="ECO:0000259" key="18">
    <source>
        <dbReference type="PROSITE" id="PS50975"/>
    </source>
</evidence>
<evidence type="ECO:0000256" key="4">
    <source>
        <dbReference type="ARBA" id="ARBA00022598"/>
    </source>
</evidence>
<feature type="binding site" evidence="15">
    <location>
        <position position="201"/>
    </location>
    <ligand>
        <name>ATP</name>
        <dbReference type="ChEBI" id="CHEBI:30616"/>
    </ligand>
</feature>
<keyword evidence="12 13" id="KW-0961">Cell wall biogenesis/degradation</keyword>
<dbReference type="SUPFAM" id="SSF52440">
    <property type="entry name" value="PreATP-grasp domain"/>
    <property type="match status" value="1"/>
</dbReference>
<feature type="active site" evidence="14">
    <location>
        <position position="253"/>
    </location>
</feature>
<dbReference type="InterPro" id="IPR005905">
    <property type="entry name" value="D_ala_D_ala"/>
</dbReference>
<feature type="binding site" evidence="16">
    <location>
        <position position="393"/>
    </location>
    <ligand>
        <name>Mg(2+)</name>
        <dbReference type="ChEBI" id="CHEBI:18420"/>
        <label>2</label>
    </ligand>
</feature>
<dbReference type="PROSITE" id="PS00843">
    <property type="entry name" value="DALA_DALA_LIGASE_1"/>
    <property type="match status" value="1"/>
</dbReference>
<dbReference type="PIRSF" id="PIRSF039102">
    <property type="entry name" value="Ddl/VanB"/>
    <property type="match status" value="1"/>
</dbReference>
<evidence type="ECO:0000256" key="17">
    <source>
        <dbReference type="PROSITE-ProRule" id="PRU00409"/>
    </source>
</evidence>
<dbReference type="UniPathway" id="UPA00219"/>